<organism evidence="2 3">
    <name type="scientific">Candidatus Nitrotoga arctica</name>
    <dbReference type="NCBI Taxonomy" id="453162"/>
    <lineage>
        <taxon>Bacteria</taxon>
        <taxon>Pseudomonadati</taxon>
        <taxon>Pseudomonadota</taxon>
        <taxon>Betaproteobacteria</taxon>
        <taxon>Nitrosomonadales</taxon>
        <taxon>Gallionellaceae</taxon>
        <taxon>Candidatus Nitrotoga</taxon>
    </lineage>
</organism>
<dbReference type="RefSeq" id="WP_239797517.1">
    <property type="nucleotide sequence ID" value="NZ_OU912926.1"/>
</dbReference>
<proteinExistence type="predicted"/>
<name>A0ABN8APY8_9PROT</name>
<protein>
    <submittedName>
        <fullName evidence="2">Uncharacterized protein</fullName>
    </submittedName>
</protein>
<sequence>MRKRLKTGLWRVIHLFLACLISAGSGIAHADIPDTNSAASLRAKYLALRDTLSHNQFQLPLNLDSSQTSTDLKGDIYAFMDYPFATVSTALKGANHWCDILILHLNVKYCRESVDKPGSNLTVHIGRKTEQALNIAPRMEFKYRVDSISADYFQIFLDADKGPFGTKNYRFMLEAIPLKDGGTFIHLSYSYAYGFTAKLAMQAYLKTLGSDKVGFTVIKKLPDGQPLHVSGIRGALERNTMRYFLAINAYLGALSARPQQQLEKRLRDWFAFTERYPLQLHELEQSEYLDMKRKEYKRQQVGG</sequence>
<reference evidence="2 3" key="1">
    <citation type="submission" date="2021-10" db="EMBL/GenBank/DDBJ databases">
        <authorList>
            <person name="Koch H."/>
        </authorList>
    </citation>
    <scope>NUCLEOTIDE SEQUENCE [LARGE SCALE GENOMIC DNA]</scope>
    <source>
        <strain evidence="2">6680</strain>
    </source>
</reference>
<feature type="chain" id="PRO_5046380151" evidence="1">
    <location>
        <begin position="31"/>
        <end position="303"/>
    </location>
</feature>
<feature type="signal peptide" evidence="1">
    <location>
        <begin position="1"/>
        <end position="30"/>
    </location>
</feature>
<dbReference type="EMBL" id="OU912926">
    <property type="protein sequence ID" value="CAG9933790.1"/>
    <property type="molecule type" value="Genomic_DNA"/>
</dbReference>
<evidence type="ECO:0000313" key="2">
    <source>
        <dbReference type="EMBL" id="CAG9933790.1"/>
    </source>
</evidence>
<keyword evidence="3" id="KW-1185">Reference proteome</keyword>
<accession>A0ABN8APY8</accession>
<evidence type="ECO:0000256" key="1">
    <source>
        <dbReference type="SAM" id="SignalP"/>
    </source>
</evidence>
<dbReference type="Proteomes" id="UP000839052">
    <property type="component" value="Chromosome"/>
</dbReference>
<gene>
    <name evidence="2" type="ORF">NTG6680_2541</name>
</gene>
<keyword evidence="1" id="KW-0732">Signal</keyword>
<evidence type="ECO:0000313" key="3">
    <source>
        <dbReference type="Proteomes" id="UP000839052"/>
    </source>
</evidence>